<dbReference type="SUPFAM" id="SSF53850">
    <property type="entry name" value="Periplasmic binding protein-like II"/>
    <property type="match status" value="1"/>
</dbReference>
<dbReference type="PANTHER" id="PTHR30006">
    <property type="entry name" value="THIAMINE-BINDING PERIPLASMIC PROTEIN-RELATED"/>
    <property type="match status" value="1"/>
</dbReference>
<evidence type="ECO:0000313" key="3">
    <source>
        <dbReference type="EMBL" id="GAA0853484.1"/>
    </source>
</evidence>
<evidence type="ECO:0000256" key="2">
    <source>
        <dbReference type="ARBA" id="ARBA00022729"/>
    </source>
</evidence>
<dbReference type="Proteomes" id="UP001500359">
    <property type="component" value="Unassembled WGS sequence"/>
</dbReference>
<dbReference type="InterPro" id="IPR026045">
    <property type="entry name" value="Ferric-bd"/>
</dbReference>
<gene>
    <name evidence="3" type="ORF">GCM10009114_06340</name>
</gene>
<dbReference type="Gene3D" id="3.40.190.10">
    <property type="entry name" value="Periplasmic binding protein-like II"/>
    <property type="match status" value="2"/>
</dbReference>
<keyword evidence="2" id="KW-0732">Signal</keyword>
<organism evidence="3 4">
    <name type="scientific">Aliiglaciecola litoralis</name>
    <dbReference type="NCBI Taxonomy" id="582857"/>
    <lineage>
        <taxon>Bacteria</taxon>
        <taxon>Pseudomonadati</taxon>
        <taxon>Pseudomonadota</taxon>
        <taxon>Gammaproteobacteria</taxon>
        <taxon>Alteromonadales</taxon>
        <taxon>Alteromonadaceae</taxon>
        <taxon>Aliiglaciecola</taxon>
    </lineage>
</organism>
<dbReference type="PIRSF" id="PIRSF002825">
    <property type="entry name" value="CfbpA"/>
    <property type="match status" value="1"/>
</dbReference>
<comment type="similarity">
    <text evidence="1">Belongs to the bacterial solute-binding protein 1 family.</text>
</comment>
<dbReference type="PANTHER" id="PTHR30006:SF15">
    <property type="entry name" value="IRON-UTILIZATION PERIPLASMIC PROTEIN"/>
    <property type="match status" value="1"/>
</dbReference>
<name>A0ABN1LDD6_9ALTE</name>
<evidence type="ECO:0000313" key="4">
    <source>
        <dbReference type="Proteomes" id="UP001500359"/>
    </source>
</evidence>
<sequence length="320" mass="35188">MVNAAEVNVYSARKEALIKPALDDFAKQTGIQVNLITGNADALISRIKSEGKFSPADILLTTDAGRLVRAKQLGLTQGYTSDTVKNVVPSALRDTQGHWFALTMRARPIMVIKGSQQATQQIDYETLAKPDLNGKVCVRSSSNIYNQSMLSARIHQLGAESTEQFVKGLVRNFARPPKGGDRDQIKAMVAGQCQYAIANTYYLAGMLESNDPAEVKVAEQVKVLWPNQDNRGTHVNISGAALMQYAPNTEAAKQLLDFLLSEKSQSWYAEVNHEYPVRDGVAWSQVLTDMGQFKSEVVPLEKVGELNADAVKLMDRAGWK</sequence>
<evidence type="ECO:0000256" key="1">
    <source>
        <dbReference type="ARBA" id="ARBA00008520"/>
    </source>
</evidence>
<keyword evidence="4" id="KW-1185">Reference proteome</keyword>
<protein>
    <submittedName>
        <fullName evidence="3">Fe(3+) ABC transporter substrate-binding protein</fullName>
    </submittedName>
</protein>
<comment type="caution">
    <text evidence="3">The sequence shown here is derived from an EMBL/GenBank/DDBJ whole genome shotgun (WGS) entry which is preliminary data.</text>
</comment>
<proteinExistence type="inferred from homology"/>
<reference evidence="3 4" key="1">
    <citation type="journal article" date="2019" name="Int. J. Syst. Evol. Microbiol.">
        <title>The Global Catalogue of Microorganisms (GCM) 10K type strain sequencing project: providing services to taxonomists for standard genome sequencing and annotation.</title>
        <authorList>
            <consortium name="The Broad Institute Genomics Platform"/>
            <consortium name="The Broad Institute Genome Sequencing Center for Infectious Disease"/>
            <person name="Wu L."/>
            <person name="Ma J."/>
        </authorList>
    </citation>
    <scope>NUCLEOTIDE SEQUENCE [LARGE SCALE GENOMIC DNA]</scope>
    <source>
        <strain evidence="3 4">JCM 15896</strain>
    </source>
</reference>
<dbReference type="EMBL" id="BAAAFD010000001">
    <property type="protein sequence ID" value="GAA0853484.1"/>
    <property type="molecule type" value="Genomic_DNA"/>
</dbReference>
<dbReference type="Pfam" id="PF13531">
    <property type="entry name" value="SBP_bac_11"/>
    <property type="match status" value="1"/>
</dbReference>
<accession>A0ABN1LDD6</accession>